<dbReference type="InterPro" id="IPR006861">
    <property type="entry name" value="HABP4_PAIRBP1-bd"/>
</dbReference>
<dbReference type="PANTHER" id="PTHR12299">
    <property type="entry name" value="HYALURONIC ACID-BINDING PROTEIN 4"/>
    <property type="match status" value="1"/>
</dbReference>
<feature type="region of interest" description="Disordered" evidence="1">
    <location>
        <begin position="348"/>
        <end position="385"/>
    </location>
</feature>
<accession>A0ABM1PRX0</accession>
<keyword evidence="3" id="KW-1185">Reference proteome</keyword>
<organism evidence="3 4">
    <name type="scientific">Drosophila arizonae</name>
    <name type="common">Fruit fly</name>
    <dbReference type="NCBI Taxonomy" id="7263"/>
    <lineage>
        <taxon>Eukaryota</taxon>
        <taxon>Metazoa</taxon>
        <taxon>Ecdysozoa</taxon>
        <taxon>Arthropoda</taxon>
        <taxon>Hexapoda</taxon>
        <taxon>Insecta</taxon>
        <taxon>Pterygota</taxon>
        <taxon>Neoptera</taxon>
        <taxon>Endopterygota</taxon>
        <taxon>Diptera</taxon>
        <taxon>Brachycera</taxon>
        <taxon>Muscomorpha</taxon>
        <taxon>Ephydroidea</taxon>
        <taxon>Drosophilidae</taxon>
        <taxon>Drosophila</taxon>
    </lineage>
</organism>
<reference evidence="4" key="3">
    <citation type="submission" date="2025-08" db="UniProtKB">
        <authorList>
            <consortium name="RefSeq"/>
        </authorList>
    </citation>
    <scope>IDENTIFICATION</scope>
    <source>
        <tissue evidence="4">Whole organism</tissue>
    </source>
</reference>
<name>A0ABM1PRX0_DROAR</name>
<gene>
    <name evidence="4" type="primary">LOC108618445</name>
</gene>
<dbReference type="GeneID" id="108618445"/>
<evidence type="ECO:0000313" key="3">
    <source>
        <dbReference type="Proteomes" id="UP000694904"/>
    </source>
</evidence>
<feature type="compositionally biased region" description="Low complexity" evidence="1">
    <location>
        <begin position="237"/>
        <end position="252"/>
    </location>
</feature>
<dbReference type="RefSeq" id="XP_017869956.1">
    <property type="nucleotide sequence ID" value="XM_018014467.1"/>
</dbReference>
<evidence type="ECO:0000256" key="1">
    <source>
        <dbReference type="SAM" id="MobiDB-lite"/>
    </source>
</evidence>
<dbReference type="InterPro" id="IPR039764">
    <property type="entry name" value="HABP4/SERBP1-like"/>
</dbReference>
<feature type="region of interest" description="Disordered" evidence="1">
    <location>
        <begin position="83"/>
        <end position="188"/>
    </location>
</feature>
<feature type="compositionally biased region" description="Low complexity" evidence="1">
    <location>
        <begin position="100"/>
        <end position="141"/>
    </location>
</feature>
<dbReference type="Proteomes" id="UP000694904">
    <property type="component" value="Chromosome X"/>
</dbReference>
<protein>
    <submittedName>
        <fullName evidence="4">Plasminogen activator inhibitor 1 RNA-binding protein</fullName>
    </submittedName>
</protein>
<evidence type="ECO:0000259" key="2">
    <source>
        <dbReference type="SMART" id="SM01233"/>
    </source>
</evidence>
<dbReference type="PANTHER" id="PTHR12299:SF17">
    <property type="entry name" value="AT19571P-RELATED"/>
    <property type="match status" value="1"/>
</dbReference>
<feature type="compositionally biased region" description="Polar residues" evidence="1">
    <location>
        <begin position="361"/>
        <end position="373"/>
    </location>
</feature>
<evidence type="ECO:0000313" key="4">
    <source>
        <dbReference type="RefSeq" id="XP_017869956.1"/>
    </source>
</evidence>
<sequence length="385" mass="43530">MDSFSNNRYQLLFIDDEASDLCIGQKKLQLLDNSSKLKCRKLQGGEKIKSLVLGKKAANKGKAKGTGQGERGLKADCLNVNGTLLANGGQKPESKKSEMQPKQQQQQRQQQQQQEREQLQQQQQKQKQQLQQSSKVQQPLHLEPPQPQPQPQRHYRERAVFSRIINNSNKGGGYGRLYKSKFDRHSGSDKTGIKAVVKRNGGGAHNWGSVIKDIEEQSIAMKNPNILSDKDDSFNEQQQQLQQSSHQQSPQQAGDNANEEDNTKYITVEEWRAMCVERAKPTYNIRKPGEGEVAKPDWKKMIVLPKKKPMKSDSDMGLEYDASMYPQRVGRLQRVMNIEFKFKDDRRRSGYLSGWGGGRSLNKSAAKSGSDPINMNDEAEFPTLG</sequence>
<feature type="region of interest" description="Disordered" evidence="1">
    <location>
        <begin position="225"/>
        <end position="261"/>
    </location>
</feature>
<dbReference type="Pfam" id="PF04774">
    <property type="entry name" value="HABP4_PAI-RBP1"/>
    <property type="match status" value="1"/>
</dbReference>
<feature type="domain" description="Hyaluronan/mRNA-binding protein" evidence="2">
    <location>
        <begin position="178"/>
        <end position="291"/>
    </location>
</feature>
<reference evidence="3" key="1">
    <citation type="journal article" date="1997" name="Nucleic Acids Res.">
        <title>tRNAscan-SE: a program for improved detection of transfer RNA genes in genomic sequence.</title>
        <authorList>
            <person name="Lowe T.M."/>
            <person name="Eddy S.R."/>
        </authorList>
    </citation>
    <scope>NUCLEOTIDE SEQUENCE [LARGE SCALE GENOMIC DNA]</scope>
</reference>
<dbReference type="SMART" id="SM01233">
    <property type="entry name" value="HABP4_PAI-RBP1"/>
    <property type="match status" value="1"/>
</dbReference>
<proteinExistence type="predicted"/>
<reference evidence="3" key="2">
    <citation type="journal article" date="2016" name="G3 (Bethesda)">
        <title>Genome Evolution in Three Species of Cactophilic Drosophila.</title>
        <authorList>
            <person name="Sanchez-Flores A."/>
            <person name="Penazola F."/>
            <person name="Carpinteyro-Ponce J."/>
            <person name="Nazario-Yepiz N."/>
            <person name="Abreu-Goodger C."/>
            <person name="Machado C.A."/>
            <person name="Markow T.A."/>
        </authorList>
    </citation>
    <scope>NUCLEOTIDE SEQUENCE [LARGE SCALE GENOMIC DNA]</scope>
</reference>